<dbReference type="KEGG" id="moj:D7D94_08260"/>
<dbReference type="GO" id="GO:0003677">
    <property type="term" value="F:DNA binding"/>
    <property type="evidence" value="ECO:0007669"/>
    <property type="project" value="UniProtKB-KW"/>
</dbReference>
<dbReference type="InterPro" id="IPR000835">
    <property type="entry name" value="HTH_MarR-typ"/>
</dbReference>
<keyword evidence="6" id="KW-1185">Reference proteome</keyword>
<dbReference type="Gene3D" id="1.10.10.10">
    <property type="entry name" value="Winged helix-like DNA-binding domain superfamily/Winged helix DNA-binding domain"/>
    <property type="match status" value="1"/>
</dbReference>
<protein>
    <submittedName>
        <fullName evidence="5">MarR family transcriptional regulator</fullName>
    </submittedName>
</protein>
<dbReference type="AlphaFoldDB" id="A0A6I6E0J8"/>
<dbReference type="InterPro" id="IPR023187">
    <property type="entry name" value="Tscrpt_reg_MarR-type_CS"/>
</dbReference>
<feature type="domain" description="HTH marR-type" evidence="4">
    <location>
        <begin position="18"/>
        <end position="154"/>
    </location>
</feature>
<dbReference type="InterPro" id="IPR036390">
    <property type="entry name" value="WH_DNA-bd_sf"/>
</dbReference>
<dbReference type="PROSITE" id="PS01117">
    <property type="entry name" value="HTH_MARR_1"/>
    <property type="match status" value="1"/>
</dbReference>
<dbReference type="Proteomes" id="UP000422989">
    <property type="component" value="Chromosome"/>
</dbReference>
<evidence type="ECO:0000259" key="4">
    <source>
        <dbReference type="PROSITE" id="PS50995"/>
    </source>
</evidence>
<dbReference type="PANTHER" id="PTHR42756:SF1">
    <property type="entry name" value="TRANSCRIPTIONAL REPRESSOR OF EMRAB OPERON"/>
    <property type="match status" value="1"/>
</dbReference>
<name>A0A6I6E0J8_9MICO</name>
<dbReference type="Pfam" id="PF12802">
    <property type="entry name" value="MarR_2"/>
    <property type="match status" value="1"/>
</dbReference>
<dbReference type="OrthoDB" id="3696090at2"/>
<dbReference type="EMBL" id="CP032550">
    <property type="protein sequence ID" value="QGU27664.1"/>
    <property type="molecule type" value="Genomic_DNA"/>
</dbReference>
<keyword evidence="1" id="KW-0805">Transcription regulation</keyword>
<keyword evidence="2" id="KW-0238">DNA-binding</keyword>
<gene>
    <name evidence="5" type="ORF">D7D94_08260</name>
</gene>
<evidence type="ECO:0000313" key="6">
    <source>
        <dbReference type="Proteomes" id="UP000422989"/>
    </source>
</evidence>
<keyword evidence="3" id="KW-0804">Transcription</keyword>
<dbReference type="SUPFAM" id="SSF46785">
    <property type="entry name" value="Winged helix' DNA-binding domain"/>
    <property type="match status" value="1"/>
</dbReference>
<accession>A0A6I6E0J8</accession>
<evidence type="ECO:0000256" key="2">
    <source>
        <dbReference type="ARBA" id="ARBA00023125"/>
    </source>
</evidence>
<evidence type="ECO:0000256" key="1">
    <source>
        <dbReference type="ARBA" id="ARBA00023015"/>
    </source>
</evidence>
<evidence type="ECO:0000256" key="3">
    <source>
        <dbReference type="ARBA" id="ARBA00023163"/>
    </source>
</evidence>
<dbReference type="PANTHER" id="PTHR42756">
    <property type="entry name" value="TRANSCRIPTIONAL REGULATOR, MARR"/>
    <property type="match status" value="1"/>
</dbReference>
<dbReference type="SMART" id="SM00347">
    <property type="entry name" value="HTH_MARR"/>
    <property type="match status" value="1"/>
</dbReference>
<sequence length="161" mass="17856">MPWLEIRPGGYRGEMDERDEVRRSLETLTVALSVRSIPRVVGSLHETTLTIQQLKTLAAVVVNESATVSGLSDLFGVSLATMSKLVERLVEQGLLDRVQDGGDQRVRRLRPTDRARAAVREILGARPELGKDVLDALSLEELRALETGMRAINRELQKRGS</sequence>
<organism evidence="5 6">
    <name type="scientific">Microbacterium oryzae</name>
    <dbReference type="NCBI Taxonomy" id="743009"/>
    <lineage>
        <taxon>Bacteria</taxon>
        <taxon>Bacillati</taxon>
        <taxon>Actinomycetota</taxon>
        <taxon>Actinomycetes</taxon>
        <taxon>Micrococcales</taxon>
        <taxon>Microbacteriaceae</taxon>
        <taxon>Microbacterium</taxon>
    </lineage>
</organism>
<proteinExistence type="predicted"/>
<reference evidence="5 6" key="1">
    <citation type="submission" date="2018-09" db="EMBL/GenBank/DDBJ databases">
        <title>Whole genome sequencing of Microbacterium oryzae strain MB-10T.</title>
        <authorList>
            <person name="Das S.K."/>
        </authorList>
    </citation>
    <scope>NUCLEOTIDE SEQUENCE [LARGE SCALE GENOMIC DNA]</scope>
    <source>
        <strain evidence="5 6">MB-10</strain>
    </source>
</reference>
<dbReference type="PROSITE" id="PS50995">
    <property type="entry name" value="HTH_MARR_2"/>
    <property type="match status" value="1"/>
</dbReference>
<dbReference type="GO" id="GO:0003700">
    <property type="term" value="F:DNA-binding transcription factor activity"/>
    <property type="evidence" value="ECO:0007669"/>
    <property type="project" value="InterPro"/>
</dbReference>
<evidence type="ECO:0000313" key="5">
    <source>
        <dbReference type="EMBL" id="QGU27664.1"/>
    </source>
</evidence>
<dbReference type="InterPro" id="IPR036388">
    <property type="entry name" value="WH-like_DNA-bd_sf"/>
</dbReference>